<accession>A0A839EYJ4</accession>
<evidence type="ECO:0000313" key="3">
    <source>
        <dbReference type="Proteomes" id="UP000550401"/>
    </source>
</evidence>
<keyword evidence="3" id="KW-1185">Reference proteome</keyword>
<gene>
    <name evidence="2" type="ORF">FHW12_000940</name>
</gene>
<dbReference type="EMBL" id="JACGXL010000001">
    <property type="protein sequence ID" value="MBA8886749.1"/>
    <property type="molecule type" value="Genomic_DNA"/>
</dbReference>
<dbReference type="AlphaFoldDB" id="A0A839EYJ4"/>
<keyword evidence="1" id="KW-0732">Signal</keyword>
<proteinExistence type="predicted"/>
<sequence length="91" mass="8932">MVIVKTALAGLLACACAAVAAADPVYSINAHVVGAGSSARAGSACFRLRATIAEAVAGFASSADYAIAGGFRATARGADDVFFSGFEDCAP</sequence>
<reference evidence="2 3" key="1">
    <citation type="submission" date="2020-07" db="EMBL/GenBank/DDBJ databases">
        <title>Genomic Encyclopedia of Type Strains, Phase IV (KMG-V): Genome sequencing to study the core and pangenomes of soil and plant-associated prokaryotes.</title>
        <authorList>
            <person name="Whitman W."/>
        </authorList>
    </citation>
    <scope>NUCLEOTIDE SEQUENCE [LARGE SCALE GENOMIC DNA]</scope>
    <source>
        <strain evidence="2 3">RH2WT43</strain>
    </source>
</reference>
<evidence type="ECO:0000313" key="2">
    <source>
        <dbReference type="EMBL" id="MBA8886749.1"/>
    </source>
</evidence>
<evidence type="ECO:0000256" key="1">
    <source>
        <dbReference type="SAM" id="SignalP"/>
    </source>
</evidence>
<dbReference type="Proteomes" id="UP000550401">
    <property type="component" value="Unassembled WGS sequence"/>
</dbReference>
<feature type="signal peptide" evidence="1">
    <location>
        <begin position="1"/>
        <end position="20"/>
    </location>
</feature>
<feature type="chain" id="PRO_5033047504" evidence="1">
    <location>
        <begin position="21"/>
        <end position="91"/>
    </location>
</feature>
<comment type="caution">
    <text evidence="2">The sequence shown here is derived from an EMBL/GenBank/DDBJ whole genome shotgun (WGS) entry which is preliminary data.</text>
</comment>
<name>A0A839EYJ4_9GAMM</name>
<dbReference type="PROSITE" id="PS51257">
    <property type="entry name" value="PROKAR_LIPOPROTEIN"/>
    <property type="match status" value="1"/>
</dbReference>
<organism evidence="2 3">
    <name type="scientific">Dokdonella fugitiva</name>
    <dbReference type="NCBI Taxonomy" id="328517"/>
    <lineage>
        <taxon>Bacteria</taxon>
        <taxon>Pseudomonadati</taxon>
        <taxon>Pseudomonadota</taxon>
        <taxon>Gammaproteobacteria</taxon>
        <taxon>Lysobacterales</taxon>
        <taxon>Rhodanobacteraceae</taxon>
        <taxon>Dokdonella</taxon>
    </lineage>
</organism>
<protein>
    <submittedName>
        <fullName evidence="2">Uncharacterized protein</fullName>
    </submittedName>
</protein>
<dbReference type="RefSeq" id="WP_182529800.1">
    <property type="nucleotide sequence ID" value="NZ_JACGXL010000001.1"/>
</dbReference>